<evidence type="ECO:0008006" key="4">
    <source>
        <dbReference type="Google" id="ProtNLM"/>
    </source>
</evidence>
<proteinExistence type="predicted"/>
<name>A0A4Q7MG03_9BACT</name>
<feature type="chain" id="PRO_5020963077" description="DUF4136 domain-containing protein" evidence="1">
    <location>
        <begin position="19"/>
        <end position="212"/>
    </location>
</feature>
<sequence length="212" mass="23849">MKQFFTGMAALMVMLTLASCSSTELLSSWKAENANLKQYNKVLVVGLTGNKDRSIRDNVEAAMVNSLKANNVNAITASESYGPKAFEKMSDADVVSKVKSDGYDGIVILTLLDKEKEKYYTPGRVSYTPYFTYYSRYWRSWRTMYDRVYEPGYYTNTTNYVLEANLYNVSEDRLEYSAQTRSFDPGNAATLASGFTKTVVTDMVKKGVIPGK</sequence>
<dbReference type="RefSeq" id="WP_130543991.1">
    <property type="nucleotide sequence ID" value="NZ_CP042431.1"/>
</dbReference>
<keyword evidence="1" id="KW-0732">Signal</keyword>
<dbReference type="EMBL" id="SGXA01000004">
    <property type="protein sequence ID" value="RZS67116.1"/>
    <property type="molecule type" value="Genomic_DNA"/>
</dbReference>
<gene>
    <name evidence="2" type="ORF">EV199_5501</name>
</gene>
<dbReference type="AlphaFoldDB" id="A0A4Q7MG03"/>
<dbReference type="Proteomes" id="UP000293874">
    <property type="component" value="Unassembled WGS sequence"/>
</dbReference>
<organism evidence="2 3">
    <name type="scientific">Pseudobacter ginsenosidimutans</name>
    <dbReference type="NCBI Taxonomy" id="661488"/>
    <lineage>
        <taxon>Bacteria</taxon>
        <taxon>Pseudomonadati</taxon>
        <taxon>Bacteroidota</taxon>
        <taxon>Chitinophagia</taxon>
        <taxon>Chitinophagales</taxon>
        <taxon>Chitinophagaceae</taxon>
        <taxon>Pseudobacter</taxon>
    </lineage>
</organism>
<protein>
    <recommendedName>
        <fullName evidence="4">DUF4136 domain-containing protein</fullName>
    </recommendedName>
</protein>
<keyword evidence="3" id="KW-1185">Reference proteome</keyword>
<evidence type="ECO:0000256" key="1">
    <source>
        <dbReference type="SAM" id="SignalP"/>
    </source>
</evidence>
<evidence type="ECO:0000313" key="3">
    <source>
        <dbReference type="Proteomes" id="UP000293874"/>
    </source>
</evidence>
<evidence type="ECO:0000313" key="2">
    <source>
        <dbReference type="EMBL" id="RZS67116.1"/>
    </source>
</evidence>
<feature type="signal peptide" evidence="1">
    <location>
        <begin position="1"/>
        <end position="18"/>
    </location>
</feature>
<dbReference type="PROSITE" id="PS51257">
    <property type="entry name" value="PROKAR_LIPOPROTEIN"/>
    <property type="match status" value="1"/>
</dbReference>
<reference evidence="2 3" key="1">
    <citation type="submission" date="2019-02" db="EMBL/GenBank/DDBJ databases">
        <title>Genomic Encyclopedia of Type Strains, Phase IV (KMG-IV): sequencing the most valuable type-strain genomes for metagenomic binning, comparative biology and taxonomic classification.</title>
        <authorList>
            <person name="Goeker M."/>
        </authorList>
    </citation>
    <scope>NUCLEOTIDE SEQUENCE [LARGE SCALE GENOMIC DNA]</scope>
    <source>
        <strain evidence="2 3">DSM 18116</strain>
    </source>
</reference>
<comment type="caution">
    <text evidence="2">The sequence shown here is derived from an EMBL/GenBank/DDBJ whole genome shotgun (WGS) entry which is preliminary data.</text>
</comment>
<accession>A0A4Q7MG03</accession>
<dbReference type="OrthoDB" id="6077795at2"/>